<feature type="transmembrane region" description="Helical" evidence="1">
    <location>
        <begin position="169"/>
        <end position="189"/>
    </location>
</feature>
<dbReference type="AlphaFoldDB" id="X1M0M8"/>
<proteinExistence type="predicted"/>
<keyword evidence="1" id="KW-0472">Membrane</keyword>
<keyword evidence="1" id="KW-0812">Transmembrane</keyword>
<dbReference type="EMBL" id="BARV01007706">
    <property type="protein sequence ID" value="GAI11611.1"/>
    <property type="molecule type" value="Genomic_DNA"/>
</dbReference>
<gene>
    <name evidence="2" type="ORF">S06H3_15643</name>
</gene>
<organism evidence="2">
    <name type="scientific">marine sediment metagenome</name>
    <dbReference type="NCBI Taxonomy" id="412755"/>
    <lineage>
        <taxon>unclassified sequences</taxon>
        <taxon>metagenomes</taxon>
        <taxon>ecological metagenomes</taxon>
    </lineage>
</organism>
<protein>
    <submittedName>
        <fullName evidence="2">Uncharacterized protein</fullName>
    </submittedName>
</protein>
<sequence>MDARMARPWLRDLSGFKHPELIEWVSDKRGAILNAILTIARAWVVAGMPEAQGLLVLGGFESFCRVAGSVLAYMRVSGFLANLDTMYNETDVETPQWEAFLENWHDILGDKAVSAMELISYIHEYEELRAALPDAIGDTEARNYIRRLGNALASVSKGKSTKGSRTNSIAALMSLSLGLSGIGGIVSFGEG</sequence>
<reference evidence="2" key="1">
    <citation type="journal article" date="2014" name="Front. Microbiol.">
        <title>High frequency of phylogenetically diverse reductive dehalogenase-homologous genes in deep subseafloor sedimentary metagenomes.</title>
        <authorList>
            <person name="Kawai M."/>
            <person name="Futagami T."/>
            <person name="Toyoda A."/>
            <person name="Takaki Y."/>
            <person name="Nishi S."/>
            <person name="Hori S."/>
            <person name="Arai W."/>
            <person name="Tsubouchi T."/>
            <person name="Morono Y."/>
            <person name="Uchiyama I."/>
            <person name="Ito T."/>
            <person name="Fujiyama A."/>
            <person name="Inagaki F."/>
            <person name="Takami H."/>
        </authorList>
    </citation>
    <scope>NUCLEOTIDE SEQUENCE</scope>
    <source>
        <strain evidence="2">Expedition CK06-06</strain>
    </source>
</reference>
<accession>X1M0M8</accession>
<keyword evidence="1" id="KW-1133">Transmembrane helix</keyword>
<evidence type="ECO:0000313" key="2">
    <source>
        <dbReference type="EMBL" id="GAI11611.1"/>
    </source>
</evidence>
<comment type="caution">
    <text evidence="2">The sequence shown here is derived from an EMBL/GenBank/DDBJ whole genome shotgun (WGS) entry which is preliminary data.</text>
</comment>
<evidence type="ECO:0000256" key="1">
    <source>
        <dbReference type="SAM" id="Phobius"/>
    </source>
</evidence>
<name>X1M0M8_9ZZZZ</name>